<keyword evidence="2" id="KW-0413">Isomerase</keyword>
<dbReference type="Pfam" id="PF02350">
    <property type="entry name" value="Epimerase_2"/>
    <property type="match status" value="1"/>
</dbReference>
<name>A0A5B8RIP9_9ZZZZ</name>
<reference evidence="2" key="1">
    <citation type="submission" date="2019-06" db="EMBL/GenBank/DDBJ databases">
        <authorList>
            <person name="Murdoch R.W."/>
            <person name="Fathepure B."/>
        </authorList>
    </citation>
    <scope>NUCLEOTIDE SEQUENCE</scope>
</reference>
<evidence type="ECO:0000259" key="1">
    <source>
        <dbReference type="Pfam" id="PF02350"/>
    </source>
</evidence>
<proteinExistence type="predicted"/>
<dbReference type="EC" id="5.1.3.14" evidence="2"/>
<dbReference type="Gene3D" id="3.40.50.2000">
    <property type="entry name" value="Glycogen Phosphorylase B"/>
    <property type="match status" value="2"/>
</dbReference>
<dbReference type="SUPFAM" id="SSF53756">
    <property type="entry name" value="UDP-Glycosyltransferase/glycogen phosphorylase"/>
    <property type="match status" value="1"/>
</dbReference>
<dbReference type="EMBL" id="MN079185">
    <property type="protein sequence ID" value="QEA06935.1"/>
    <property type="molecule type" value="Genomic_DNA"/>
</dbReference>
<dbReference type="PANTHER" id="PTHR43174">
    <property type="entry name" value="UDP-N-ACETYLGLUCOSAMINE 2-EPIMERASE"/>
    <property type="match status" value="1"/>
</dbReference>
<dbReference type="InterPro" id="IPR029767">
    <property type="entry name" value="WecB-like"/>
</dbReference>
<dbReference type="InterPro" id="IPR003331">
    <property type="entry name" value="UDP_GlcNAc_Epimerase_2_dom"/>
</dbReference>
<dbReference type="PANTHER" id="PTHR43174:SF3">
    <property type="entry name" value="UDP-N-ACETYLGLUCOSAMINE 2-EPIMERASE"/>
    <property type="match status" value="1"/>
</dbReference>
<organism evidence="2">
    <name type="scientific">uncultured organism</name>
    <dbReference type="NCBI Taxonomy" id="155900"/>
    <lineage>
        <taxon>unclassified sequences</taxon>
        <taxon>environmental samples</taxon>
    </lineage>
</organism>
<evidence type="ECO:0000313" key="2">
    <source>
        <dbReference type="EMBL" id="QEA06935.1"/>
    </source>
</evidence>
<feature type="domain" description="UDP-N-acetylglucosamine 2-epimerase" evidence="1">
    <location>
        <begin position="31"/>
        <end position="342"/>
    </location>
</feature>
<sequence length="374" mass="42362">MSVTPAEKPRLVAILGTRAQVIKMAPLLAELERRHLAYRLLMTGQHQATIDDLLDEFGIITPRERLYEGPEVKGMVQAGFWMLRTAWRLWRGRADWAPRPRRHTIVLAHGDTFTTLLAAFVGRFSGTTVAHVEAGLRSFDWQHPFPEEITRILVSRVARIAYCPGSWACGNVDSRRTAIVDTQANTILDALRTALDKSAASGNVDNAPYAVVSVHRFENLYSRERMEVIRDTIRRLAERLRVILVLHPTTEKRFTELGWLESLEQNPNIELRPRMTYVPFMQLVARSRLVISDGGSNQEELSYLGVPTLLMRMATERQEGLNSNVVLTKFEKETITSVVDRTCTVTVKPPRELPKQHPVSVIVDDLASRLSPSH</sequence>
<dbReference type="AlphaFoldDB" id="A0A5B8RIP9"/>
<dbReference type="GO" id="GO:0008761">
    <property type="term" value="F:UDP-N-acetylglucosamine 2-epimerase activity"/>
    <property type="evidence" value="ECO:0007669"/>
    <property type="project" value="UniProtKB-EC"/>
</dbReference>
<accession>A0A5B8RIP9</accession>
<gene>
    <name evidence="2" type="primary">mnaA</name>
    <name evidence="2" type="ORF">KBTEX_03278</name>
</gene>
<protein>
    <submittedName>
        <fullName evidence="2">UDP-N-acetylglucosamine 2-epimerase</fullName>
        <ecNumber evidence="2">5.1.3.14</ecNumber>
    </submittedName>
</protein>